<dbReference type="KEGG" id="tps:THAPSDRAFT_11628"/>
<organism evidence="1 2">
    <name type="scientific">Thalassiosira pseudonana</name>
    <name type="common">Marine diatom</name>
    <name type="synonym">Cyclotella nana</name>
    <dbReference type="NCBI Taxonomy" id="35128"/>
    <lineage>
        <taxon>Eukaryota</taxon>
        <taxon>Sar</taxon>
        <taxon>Stramenopiles</taxon>
        <taxon>Ochrophyta</taxon>
        <taxon>Bacillariophyta</taxon>
        <taxon>Coscinodiscophyceae</taxon>
        <taxon>Thalassiosirophycidae</taxon>
        <taxon>Thalassiosirales</taxon>
        <taxon>Thalassiosiraceae</taxon>
        <taxon>Thalassiosira</taxon>
    </lineage>
</organism>
<dbReference type="GeneID" id="7447783"/>
<dbReference type="SUPFAM" id="SSF52047">
    <property type="entry name" value="RNI-like"/>
    <property type="match status" value="1"/>
</dbReference>
<dbReference type="Proteomes" id="UP000001449">
    <property type="component" value="Chromosome 20"/>
</dbReference>
<dbReference type="InParanoid" id="B8CF35"/>
<accession>B8CF35</accession>
<dbReference type="RefSeq" id="XP_002294777.1">
    <property type="nucleotide sequence ID" value="XM_002294741.1"/>
</dbReference>
<dbReference type="AlphaFoldDB" id="B8CF35"/>
<gene>
    <name evidence="1" type="ORF">THAPSDRAFT_11628</name>
</gene>
<dbReference type="PaxDb" id="35128-Thaps11628"/>
<keyword evidence="2" id="KW-1185">Reference proteome</keyword>
<evidence type="ECO:0008006" key="3">
    <source>
        <dbReference type="Google" id="ProtNLM"/>
    </source>
</evidence>
<reference evidence="1 2" key="1">
    <citation type="journal article" date="2004" name="Science">
        <title>The genome of the diatom Thalassiosira pseudonana: ecology, evolution, and metabolism.</title>
        <authorList>
            <person name="Armbrust E.V."/>
            <person name="Berges J.A."/>
            <person name="Bowler C."/>
            <person name="Green B.R."/>
            <person name="Martinez D."/>
            <person name="Putnam N.H."/>
            <person name="Zhou S."/>
            <person name="Allen A.E."/>
            <person name="Apt K.E."/>
            <person name="Bechner M."/>
            <person name="Brzezinski M.A."/>
            <person name="Chaal B.K."/>
            <person name="Chiovitti A."/>
            <person name="Davis A.K."/>
            <person name="Demarest M.S."/>
            <person name="Detter J.C."/>
            <person name="Glavina T."/>
            <person name="Goodstein D."/>
            <person name="Hadi M.Z."/>
            <person name="Hellsten U."/>
            <person name="Hildebrand M."/>
            <person name="Jenkins B.D."/>
            <person name="Jurka J."/>
            <person name="Kapitonov V.V."/>
            <person name="Kroger N."/>
            <person name="Lau W.W."/>
            <person name="Lane T.W."/>
            <person name="Larimer F.W."/>
            <person name="Lippmeier J.C."/>
            <person name="Lucas S."/>
            <person name="Medina M."/>
            <person name="Montsant A."/>
            <person name="Obornik M."/>
            <person name="Parker M.S."/>
            <person name="Palenik B."/>
            <person name="Pazour G.J."/>
            <person name="Richardson P.M."/>
            <person name="Rynearson T.A."/>
            <person name="Saito M.A."/>
            <person name="Schwartz D.C."/>
            <person name="Thamatrakoln K."/>
            <person name="Valentin K."/>
            <person name="Vardi A."/>
            <person name="Wilkerson F.P."/>
            <person name="Rokhsar D.S."/>
        </authorList>
    </citation>
    <scope>NUCLEOTIDE SEQUENCE [LARGE SCALE GENOMIC DNA]</scope>
    <source>
        <strain evidence="1 2">CCMP1335</strain>
    </source>
</reference>
<dbReference type="EMBL" id="CM000652">
    <property type="protein sequence ID" value="EED88137.1"/>
    <property type="molecule type" value="Genomic_DNA"/>
</dbReference>
<name>B8CF35_THAPS</name>
<reference evidence="1 2" key="2">
    <citation type="journal article" date="2008" name="Nature">
        <title>The Phaeodactylum genome reveals the evolutionary history of diatom genomes.</title>
        <authorList>
            <person name="Bowler C."/>
            <person name="Allen A.E."/>
            <person name="Badger J.H."/>
            <person name="Grimwood J."/>
            <person name="Jabbari K."/>
            <person name="Kuo A."/>
            <person name="Maheswari U."/>
            <person name="Martens C."/>
            <person name="Maumus F."/>
            <person name="Otillar R.P."/>
            <person name="Rayko E."/>
            <person name="Salamov A."/>
            <person name="Vandepoele K."/>
            <person name="Beszteri B."/>
            <person name="Gruber A."/>
            <person name="Heijde M."/>
            <person name="Katinka M."/>
            <person name="Mock T."/>
            <person name="Valentin K."/>
            <person name="Verret F."/>
            <person name="Berges J.A."/>
            <person name="Brownlee C."/>
            <person name="Cadoret J.P."/>
            <person name="Chiovitti A."/>
            <person name="Choi C.J."/>
            <person name="Coesel S."/>
            <person name="De Martino A."/>
            <person name="Detter J.C."/>
            <person name="Durkin C."/>
            <person name="Falciatore A."/>
            <person name="Fournet J."/>
            <person name="Haruta M."/>
            <person name="Huysman M.J."/>
            <person name="Jenkins B.D."/>
            <person name="Jiroutova K."/>
            <person name="Jorgensen R.E."/>
            <person name="Joubert Y."/>
            <person name="Kaplan A."/>
            <person name="Kroger N."/>
            <person name="Kroth P.G."/>
            <person name="La Roche J."/>
            <person name="Lindquist E."/>
            <person name="Lommer M."/>
            <person name="Martin-Jezequel V."/>
            <person name="Lopez P.J."/>
            <person name="Lucas S."/>
            <person name="Mangogna M."/>
            <person name="McGinnis K."/>
            <person name="Medlin L.K."/>
            <person name="Montsant A."/>
            <person name="Oudot-Le Secq M.P."/>
            <person name="Napoli C."/>
            <person name="Obornik M."/>
            <person name="Parker M.S."/>
            <person name="Petit J.L."/>
            <person name="Porcel B.M."/>
            <person name="Poulsen N."/>
            <person name="Robison M."/>
            <person name="Rychlewski L."/>
            <person name="Rynearson T.A."/>
            <person name="Schmutz J."/>
            <person name="Shapiro H."/>
            <person name="Siaut M."/>
            <person name="Stanley M."/>
            <person name="Sussman M.R."/>
            <person name="Taylor A.R."/>
            <person name="Vardi A."/>
            <person name="von Dassow P."/>
            <person name="Vyverman W."/>
            <person name="Willis A."/>
            <person name="Wyrwicz L.S."/>
            <person name="Rokhsar D.S."/>
            <person name="Weissenbach J."/>
            <person name="Armbrust E.V."/>
            <person name="Green B.R."/>
            <person name="Van de Peer Y."/>
            <person name="Grigoriev I.V."/>
        </authorList>
    </citation>
    <scope>NUCLEOTIDE SEQUENCE [LARGE SCALE GENOMIC DNA]</scope>
    <source>
        <strain evidence="1 2">CCMP1335</strain>
    </source>
</reference>
<protein>
    <recommendedName>
        <fullName evidence="3">F-box domain-containing protein</fullName>
    </recommendedName>
</protein>
<evidence type="ECO:0000313" key="2">
    <source>
        <dbReference type="Proteomes" id="UP000001449"/>
    </source>
</evidence>
<proteinExistence type="predicted"/>
<evidence type="ECO:0000313" key="1">
    <source>
        <dbReference type="EMBL" id="EED88137.1"/>
    </source>
</evidence>
<sequence length="487" mass="55721">MSDQSSPPAESLAACVPITPITTTNSTPLVAIPPPNFSPLLDNFAFVCLMIQPYIDFQSSVNLSLSSKTIYTKLNHNCAWAVSPKIIVTHFEACDMVATLPSEQHPTDKSWISAPYRIRRFLTRALIKMDPRFIERCEMRFPSLASTNGGLDDEHRDSFVYFAEFIERMTNMTELVLDVSTLIGEYDDQYSPRNYAIFGRNLRSCRKLKKLTIINCHYEERGNSIYSVRFLEAILPALRSMKGQLEEVTIKLGSNTRPAEKKKATLHLFLILLSLDNLKVLDVEFDLFSGSLLDQFLQVAHHMHTKNGGVPSTKVEKVRFICRFRHVKEDQVPLYPRPLKYMASFLSLFDNSNATLKEFRLKVPWHTWDARGVMAQKKIMYEKPNLQTLAIDYDGYEDEGGTSFDYLLHYIQQRETQLDNDIHIKGLCSGDGDGGTDSWNALEAYHSARGEECFLCLRDGWTFYLKGRPINWDAPEESSSEEEEEED</sequence>
<dbReference type="HOGENOM" id="CLU_560825_0_0_1"/>